<dbReference type="KEGG" id="cvr:CHLNCDRAFT_145272"/>
<dbReference type="Gene3D" id="4.10.70.10">
    <property type="entry name" value="Disintegrin domain"/>
    <property type="match status" value="6"/>
</dbReference>
<dbReference type="RefSeq" id="XP_005847899.1">
    <property type="nucleotide sequence ID" value="XM_005847837.1"/>
</dbReference>
<dbReference type="InterPro" id="IPR001762">
    <property type="entry name" value="Disintegrin_dom"/>
</dbReference>
<evidence type="ECO:0000313" key="3">
    <source>
        <dbReference type="Proteomes" id="UP000008141"/>
    </source>
</evidence>
<dbReference type="InParanoid" id="E1ZE28"/>
<accession>E1ZE28</accession>
<dbReference type="eggNOG" id="ENOG502SQGG">
    <property type="taxonomic scope" value="Eukaryota"/>
</dbReference>
<dbReference type="Proteomes" id="UP000008141">
    <property type="component" value="Unassembled WGS sequence"/>
</dbReference>
<organism evidence="3">
    <name type="scientific">Chlorella variabilis</name>
    <name type="common">Green alga</name>
    <dbReference type="NCBI Taxonomy" id="554065"/>
    <lineage>
        <taxon>Eukaryota</taxon>
        <taxon>Viridiplantae</taxon>
        <taxon>Chlorophyta</taxon>
        <taxon>core chlorophytes</taxon>
        <taxon>Trebouxiophyceae</taxon>
        <taxon>Chlorellales</taxon>
        <taxon>Chlorellaceae</taxon>
        <taxon>Chlorella clade</taxon>
        <taxon>Chlorella</taxon>
    </lineage>
</organism>
<reference evidence="2 3" key="1">
    <citation type="journal article" date="2010" name="Plant Cell">
        <title>The Chlorella variabilis NC64A genome reveals adaptation to photosymbiosis, coevolution with viruses, and cryptic sex.</title>
        <authorList>
            <person name="Blanc G."/>
            <person name="Duncan G."/>
            <person name="Agarkova I."/>
            <person name="Borodovsky M."/>
            <person name="Gurnon J."/>
            <person name="Kuo A."/>
            <person name="Lindquist E."/>
            <person name="Lucas S."/>
            <person name="Pangilinan J."/>
            <person name="Polle J."/>
            <person name="Salamov A."/>
            <person name="Terry A."/>
            <person name="Yamada T."/>
            <person name="Dunigan D.D."/>
            <person name="Grigoriev I.V."/>
            <person name="Claverie J.M."/>
            <person name="Van Etten J.L."/>
        </authorList>
    </citation>
    <scope>NUCLEOTIDE SEQUENCE [LARGE SCALE GENOMIC DNA]</scope>
    <source>
        <strain evidence="2 3">NC64A</strain>
    </source>
</reference>
<name>E1ZE28_CHLVA</name>
<keyword evidence="3" id="KW-1185">Reference proteome</keyword>
<dbReference type="AlphaFoldDB" id="E1ZE28"/>
<feature type="domain" description="Disintegrin" evidence="1">
    <location>
        <begin position="295"/>
        <end position="367"/>
    </location>
</feature>
<gene>
    <name evidence="2" type="ORF">CHLNCDRAFT_145272</name>
</gene>
<evidence type="ECO:0000259" key="1">
    <source>
        <dbReference type="SMART" id="SM00050"/>
    </source>
</evidence>
<dbReference type="PANTHER" id="PTHR11905:SF159">
    <property type="entry name" value="ADAM METALLOPROTEASE"/>
    <property type="match status" value="1"/>
</dbReference>
<dbReference type="GeneID" id="17355317"/>
<sequence length="576" mass="59210">MAALLLACADCSGEWGLSPLLPPLQLAPSRVPPRAAGDATGVNPLVTPAALGPRLIAGASDSYLPKAMMGRRRLNGGPTCSYDCTDNCAVCTGATRYTDPITSETSLRITIDVAGCKGSALSWMCCRSSTADGIAPLDCSLVDGSCNNGTAPEDLYELGKNKRNEVTSAVYSVPTNATMLTIQTHDGKAGGFVDCTEEGRCCGGAATSCSGEGTPFVSGVCENVIDLATCPRGPGTGTPNGCTSDGQCSYLALNRPCVEGFCSAGTCATRPAARGTVCRDAPDVCALPAVCTGDSLECPANPFADATTICRPAAGACDSAEFCSGEGPACPSDTFLPEGTLCRAASGDCDLPELCRGEAQCPEDAVANSSVVCRAQAGLCDIEETCDGIGKACPEDIVLPKDTVCREAAGVCDQEEVCDGVAATCGPDAFKPSTHVCRAAADKCDKPELCTGASVSCPGDQVLRNFTKAFKCGKACYVCGVPDELTYEQKLGDLTQLRNTWALGGCNMGSCEVISYFLKDTPAYATYCTSAPVPLICPNNKALSNIEHAVCDGSTGTWTCVAKQEALFSGPVSPPW</sequence>
<dbReference type="EMBL" id="GL433843">
    <property type="protein sequence ID" value="EFN55797.1"/>
    <property type="molecule type" value="Genomic_DNA"/>
</dbReference>
<protein>
    <recommendedName>
        <fullName evidence="1">Disintegrin domain-containing protein</fullName>
    </recommendedName>
</protein>
<dbReference type="OrthoDB" id="552437at2759"/>
<evidence type="ECO:0000313" key="2">
    <source>
        <dbReference type="EMBL" id="EFN55797.1"/>
    </source>
</evidence>
<dbReference type="PANTHER" id="PTHR11905">
    <property type="entry name" value="ADAM A DISINTEGRIN AND METALLOPROTEASE DOMAIN"/>
    <property type="match status" value="1"/>
</dbReference>
<dbReference type="SMART" id="SM00050">
    <property type="entry name" value="DISIN"/>
    <property type="match status" value="1"/>
</dbReference>
<proteinExistence type="predicted"/>
<dbReference type="InterPro" id="IPR036436">
    <property type="entry name" value="Disintegrin_dom_sf"/>
</dbReference>
<dbReference type="STRING" id="554065.E1ZE28"/>
<dbReference type="SUPFAM" id="SSF57552">
    <property type="entry name" value="Blood coagulation inhibitor (disintegrin)"/>
    <property type="match status" value="6"/>
</dbReference>